<evidence type="ECO:0000256" key="3">
    <source>
        <dbReference type="ARBA" id="ARBA00023015"/>
    </source>
</evidence>
<feature type="region of interest" description="Disordered" evidence="7">
    <location>
        <begin position="219"/>
        <end position="255"/>
    </location>
</feature>
<feature type="region of interest" description="Disordered" evidence="7">
    <location>
        <begin position="312"/>
        <end position="368"/>
    </location>
</feature>
<protein>
    <recommendedName>
        <fullName evidence="6">Transcription repressor</fullName>
    </recommendedName>
    <alternativeName>
        <fullName evidence="6">Ovate family protein</fullName>
    </alternativeName>
</protein>
<evidence type="ECO:0000256" key="6">
    <source>
        <dbReference type="RuleBase" id="RU367028"/>
    </source>
</evidence>
<dbReference type="AlphaFoldDB" id="A0A3L6SQ07"/>
<name>A0A3L6SQ07_PANMI</name>
<feature type="compositionally biased region" description="Low complexity" evidence="7">
    <location>
        <begin position="312"/>
        <end position="345"/>
    </location>
</feature>
<feature type="domain" description="OVATE" evidence="8">
    <location>
        <begin position="401"/>
        <end position="460"/>
    </location>
</feature>
<evidence type="ECO:0000259" key="8">
    <source>
        <dbReference type="PROSITE" id="PS51754"/>
    </source>
</evidence>
<dbReference type="EMBL" id="PQIB02000004">
    <property type="protein sequence ID" value="RLN24130.1"/>
    <property type="molecule type" value="Genomic_DNA"/>
</dbReference>
<feature type="region of interest" description="Disordered" evidence="7">
    <location>
        <begin position="1"/>
        <end position="23"/>
    </location>
</feature>
<keyword evidence="2 6" id="KW-0678">Repressor</keyword>
<dbReference type="PANTHER" id="PTHR33057:SF17">
    <property type="entry name" value="TRANSCRIPTION REPRESSOR OFP8"/>
    <property type="match status" value="1"/>
</dbReference>
<dbReference type="STRING" id="4540.A0A3L6SQ07"/>
<comment type="subcellular location">
    <subcellularLocation>
        <location evidence="1 6">Nucleus</location>
    </subcellularLocation>
</comment>
<comment type="caution">
    <text evidence="9">The sequence shown here is derived from an EMBL/GenBank/DDBJ whole genome shotgun (WGS) entry which is preliminary data.</text>
</comment>
<dbReference type="Pfam" id="PF04844">
    <property type="entry name" value="Ovate"/>
    <property type="match status" value="1"/>
</dbReference>
<keyword evidence="3 6" id="KW-0805">Transcription regulation</keyword>
<feature type="region of interest" description="Disordered" evidence="7">
    <location>
        <begin position="95"/>
        <end position="122"/>
    </location>
</feature>
<dbReference type="PROSITE" id="PS51754">
    <property type="entry name" value="OVATE"/>
    <property type="match status" value="1"/>
</dbReference>
<evidence type="ECO:0000256" key="2">
    <source>
        <dbReference type="ARBA" id="ARBA00022491"/>
    </source>
</evidence>
<evidence type="ECO:0000256" key="1">
    <source>
        <dbReference type="ARBA" id="ARBA00004123"/>
    </source>
</evidence>
<dbReference type="InterPro" id="IPR006458">
    <property type="entry name" value="Ovate_C"/>
</dbReference>
<sequence length="464" mass="50045">MAITGDLACSEDDKRRSMDHPSRDQVFARSLAASAPTHSPRWTLVSRLPLPRYPFQNAARPGFPSRRARSHPSYIYHTRHWCGVVLLRRENITKPAPTAAPEKRLASAMDHGGGGGGGRSASRLRDRLARMFRPASLLRSTCNTTCSSSSSTTTSAAAVAPGAAATSSKAAPPASACSSSRALLAADDGRDSFLASSRRDLVARTESFSTAVDRLNRRAGAAPPLAETNANAKDKEKSPREYRLGGGKNNSSDKMKMRLLSNPYGFSTSDDDDAHSDVFSSDAEDLADRGGAAKKLTSESAEAFLCSSRSFSSDSSEFYTNTNNTNNNNNNNKKNRAKSPAAASSNPPPKPPKQRGQTQAAGSIRRHRRAASSACDTCGVRDGFRPVVCAAEEQVRKGFAVVKRSRDPYADFRSSMVEMIVGRQLFGAPDMERLLRSYLSLNAPRHHPVILQAFSDIWVVVHGG</sequence>
<evidence type="ECO:0000313" key="10">
    <source>
        <dbReference type="Proteomes" id="UP000275267"/>
    </source>
</evidence>
<dbReference type="OrthoDB" id="1928390at2759"/>
<dbReference type="NCBIfam" id="TIGR01568">
    <property type="entry name" value="A_thal_3678"/>
    <property type="match status" value="1"/>
</dbReference>
<evidence type="ECO:0000256" key="4">
    <source>
        <dbReference type="ARBA" id="ARBA00023163"/>
    </source>
</evidence>
<dbReference type="InterPro" id="IPR038933">
    <property type="entry name" value="Ovate"/>
</dbReference>
<evidence type="ECO:0000313" key="9">
    <source>
        <dbReference type="EMBL" id="RLN24130.1"/>
    </source>
</evidence>
<evidence type="ECO:0000256" key="7">
    <source>
        <dbReference type="SAM" id="MobiDB-lite"/>
    </source>
</evidence>
<feature type="compositionally biased region" description="Basic and acidic residues" evidence="7">
    <location>
        <begin position="232"/>
        <end position="243"/>
    </location>
</feature>
<keyword evidence="5 6" id="KW-0539">Nucleus</keyword>
<feature type="compositionally biased region" description="Basic and acidic residues" evidence="7">
    <location>
        <begin position="11"/>
        <end position="23"/>
    </location>
</feature>
<comment type="function">
    <text evidence="6">Transcriptional repressor that regulates multiple aspects of plant growth and development.</text>
</comment>
<keyword evidence="10" id="KW-1185">Reference proteome</keyword>
<dbReference type="GO" id="GO:0005634">
    <property type="term" value="C:nucleus"/>
    <property type="evidence" value="ECO:0007669"/>
    <property type="project" value="UniProtKB-SubCell"/>
</dbReference>
<accession>A0A3L6SQ07</accession>
<reference evidence="10" key="1">
    <citation type="journal article" date="2019" name="Nat. Commun.">
        <title>The genome of broomcorn millet.</title>
        <authorList>
            <person name="Zou C."/>
            <person name="Miki D."/>
            <person name="Li D."/>
            <person name="Tang Q."/>
            <person name="Xiao L."/>
            <person name="Rajput S."/>
            <person name="Deng P."/>
            <person name="Jia W."/>
            <person name="Huang R."/>
            <person name="Zhang M."/>
            <person name="Sun Y."/>
            <person name="Hu J."/>
            <person name="Fu X."/>
            <person name="Schnable P.S."/>
            <person name="Li F."/>
            <person name="Zhang H."/>
            <person name="Feng B."/>
            <person name="Zhu X."/>
            <person name="Liu R."/>
            <person name="Schnable J.C."/>
            <person name="Zhu J.-K."/>
            <person name="Zhang H."/>
        </authorList>
    </citation>
    <scope>NUCLEOTIDE SEQUENCE [LARGE SCALE GENOMIC DNA]</scope>
</reference>
<organism evidence="9 10">
    <name type="scientific">Panicum miliaceum</name>
    <name type="common">Proso millet</name>
    <name type="synonym">Broomcorn millet</name>
    <dbReference type="NCBI Taxonomy" id="4540"/>
    <lineage>
        <taxon>Eukaryota</taxon>
        <taxon>Viridiplantae</taxon>
        <taxon>Streptophyta</taxon>
        <taxon>Embryophyta</taxon>
        <taxon>Tracheophyta</taxon>
        <taxon>Spermatophyta</taxon>
        <taxon>Magnoliopsida</taxon>
        <taxon>Liliopsida</taxon>
        <taxon>Poales</taxon>
        <taxon>Poaceae</taxon>
        <taxon>PACMAD clade</taxon>
        <taxon>Panicoideae</taxon>
        <taxon>Panicodae</taxon>
        <taxon>Paniceae</taxon>
        <taxon>Panicinae</taxon>
        <taxon>Panicum</taxon>
        <taxon>Panicum sect. Panicum</taxon>
    </lineage>
</organism>
<gene>
    <name evidence="9" type="ORF">C2845_PM07G39620</name>
</gene>
<dbReference type="PANTHER" id="PTHR33057">
    <property type="entry name" value="TRANSCRIPTION REPRESSOR OFP7-RELATED"/>
    <property type="match status" value="1"/>
</dbReference>
<dbReference type="Proteomes" id="UP000275267">
    <property type="component" value="Unassembled WGS sequence"/>
</dbReference>
<evidence type="ECO:0000256" key="5">
    <source>
        <dbReference type="ARBA" id="ARBA00023242"/>
    </source>
</evidence>
<keyword evidence="4 6" id="KW-0804">Transcription</keyword>
<dbReference type="GO" id="GO:0045892">
    <property type="term" value="P:negative regulation of DNA-templated transcription"/>
    <property type="evidence" value="ECO:0007669"/>
    <property type="project" value="UniProtKB-UniRule"/>
</dbReference>
<proteinExistence type="predicted"/>